<accession>A0A2P5B8F6</accession>
<gene>
    <name evidence="5" type="ORF">TorRG33x02_329470</name>
</gene>
<evidence type="ECO:0000256" key="2">
    <source>
        <dbReference type="ARBA" id="ARBA00022622"/>
    </source>
</evidence>
<dbReference type="Pfam" id="PF07983">
    <property type="entry name" value="X8"/>
    <property type="match status" value="1"/>
</dbReference>
<dbReference type="Proteomes" id="UP000237000">
    <property type="component" value="Unassembled WGS sequence"/>
</dbReference>
<dbReference type="Gene3D" id="1.20.58.1040">
    <property type="match status" value="1"/>
</dbReference>
<keyword evidence="3" id="KW-0732">Signal</keyword>
<name>A0A2P5B8F6_TREOI</name>
<dbReference type="GO" id="GO:0009506">
    <property type="term" value="C:plasmodesma"/>
    <property type="evidence" value="ECO:0007669"/>
    <property type="project" value="UniProtKB-ARBA"/>
</dbReference>
<dbReference type="SMART" id="SM00768">
    <property type="entry name" value="X8"/>
    <property type="match status" value="1"/>
</dbReference>
<comment type="caution">
    <text evidence="5">The sequence shown here is derived from an EMBL/GenBank/DDBJ whole genome shotgun (WGS) entry which is preliminary data.</text>
</comment>
<dbReference type="InParanoid" id="A0A2P5B8F6"/>
<dbReference type="InterPro" id="IPR012946">
    <property type="entry name" value="X8"/>
</dbReference>
<keyword evidence="2" id="KW-0336">GPI-anchor</keyword>
<sequence>MAKHKQLIMGSKLTITNLPNLIFYCYIIPTLTPSSTTTTTTSPASSGVSWCVSSQSASQIALQVALDYACGYGGAYCSAIQPSGSCYNLNNIRDHASYAFNSYYQKNPIPNSCNFGGTVVITSTNP</sequence>
<keyword evidence="6" id="KW-1185">Reference proteome</keyword>
<keyword evidence="2" id="KW-0449">Lipoprotein</keyword>
<organism evidence="5 6">
    <name type="scientific">Trema orientale</name>
    <name type="common">Charcoal tree</name>
    <name type="synonym">Celtis orientalis</name>
    <dbReference type="NCBI Taxonomy" id="63057"/>
    <lineage>
        <taxon>Eukaryota</taxon>
        <taxon>Viridiplantae</taxon>
        <taxon>Streptophyta</taxon>
        <taxon>Embryophyta</taxon>
        <taxon>Tracheophyta</taxon>
        <taxon>Spermatophyta</taxon>
        <taxon>Magnoliopsida</taxon>
        <taxon>eudicotyledons</taxon>
        <taxon>Gunneridae</taxon>
        <taxon>Pentapetalae</taxon>
        <taxon>rosids</taxon>
        <taxon>fabids</taxon>
        <taxon>Rosales</taxon>
        <taxon>Cannabaceae</taxon>
        <taxon>Trema</taxon>
    </lineage>
</organism>
<keyword evidence="2" id="KW-0472">Membrane</keyword>
<keyword evidence="2" id="KW-0325">Glycoprotein</keyword>
<dbReference type="GO" id="GO:0098552">
    <property type="term" value="C:side of membrane"/>
    <property type="evidence" value="ECO:0007669"/>
    <property type="project" value="UniProtKB-KW"/>
</dbReference>
<dbReference type="PANTHER" id="PTHR31044">
    <property type="entry name" value="BETA-1,3 GLUCANASE"/>
    <property type="match status" value="1"/>
</dbReference>
<feature type="non-terminal residue" evidence="5">
    <location>
        <position position="126"/>
    </location>
</feature>
<dbReference type="OrthoDB" id="1073427at2759"/>
<evidence type="ECO:0000313" key="6">
    <source>
        <dbReference type="Proteomes" id="UP000237000"/>
    </source>
</evidence>
<evidence type="ECO:0000259" key="4">
    <source>
        <dbReference type="SMART" id="SM00768"/>
    </source>
</evidence>
<evidence type="ECO:0000313" key="5">
    <source>
        <dbReference type="EMBL" id="PON45084.1"/>
    </source>
</evidence>
<proteinExistence type="predicted"/>
<dbReference type="GO" id="GO:0005886">
    <property type="term" value="C:plasma membrane"/>
    <property type="evidence" value="ECO:0007669"/>
    <property type="project" value="UniProtKB-SubCell"/>
</dbReference>
<dbReference type="InterPro" id="IPR044788">
    <property type="entry name" value="X8_dom_prot"/>
</dbReference>
<feature type="domain" description="X8" evidence="4">
    <location>
        <begin position="49"/>
        <end position="126"/>
    </location>
</feature>
<dbReference type="STRING" id="63057.A0A2P5B8F6"/>
<dbReference type="AlphaFoldDB" id="A0A2P5B8F6"/>
<reference evidence="6" key="1">
    <citation type="submission" date="2016-06" db="EMBL/GenBank/DDBJ databases">
        <title>Parallel loss of symbiosis genes in relatives of nitrogen-fixing non-legume Parasponia.</title>
        <authorList>
            <person name="Van Velzen R."/>
            <person name="Holmer R."/>
            <person name="Bu F."/>
            <person name="Rutten L."/>
            <person name="Van Zeijl A."/>
            <person name="Liu W."/>
            <person name="Santuari L."/>
            <person name="Cao Q."/>
            <person name="Sharma T."/>
            <person name="Shen D."/>
            <person name="Roswanjaya Y."/>
            <person name="Wardhani T."/>
            <person name="Kalhor M.S."/>
            <person name="Jansen J."/>
            <person name="Van den Hoogen J."/>
            <person name="Gungor B."/>
            <person name="Hartog M."/>
            <person name="Hontelez J."/>
            <person name="Verver J."/>
            <person name="Yang W.-C."/>
            <person name="Schijlen E."/>
            <person name="Repin R."/>
            <person name="Schilthuizen M."/>
            <person name="Schranz E."/>
            <person name="Heidstra R."/>
            <person name="Miyata K."/>
            <person name="Fedorova E."/>
            <person name="Kohlen W."/>
            <person name="Bisseling T."/>
            <person name="Smit S."/>
            <person name="Geurts R."/>
        </authorList>
    </citation>
    <scope>NUCLEOTIDE SEQUENCE [LARGE SCALE GENOMIC DNA]</scope>
    <source>
        <strain evidence="6">cv. RG33-2</strain>
    </source>
</reference>
<evidence type="ECO:0000256" key="1">
    <source>
        <dbReference type="ARBA" id="ARBA00004609"/>
    </source>
</evidence>
<comment type="subcellular location">
    <subcellularLocation>
        <location evidence="1">Cell membrane</location>
        <topology evidence="1">Lipid-anchor</topology>
        <topology evidence="1">GPI-anchor</topology>
    </subcellularLocation>
</comment>
<dbReference type="PANTHER" id="PTHR31044:SF52">
    <property type="entry name" value="OS01G0631500 PROTEIN"/>
    <property type="match status" value="1"/>
</dbReference>
<evidence type="ECO:0000256" key="3">
    <source>
        <dbReference type="ARBA" id="ARBA00022729"/>
    </source>
</evidence>
<dbReference type="EMBL" id="JXTC01000580">
    <property type="protein sequence ID" value="PON45084.1"/>
    <property type="molecule type" value="Genomic_DNA"/>
</dbReference>
<protein>
    <submittedName>
        <fullName evidence="5">X8 domain containing protein</fullName>
    </submittedName>
</protein>